<evidence type="ECO:0000313" key="4">
    <source>
        <dbReference type="Proteomes" id="UP001501257"/>
    </source>
</evidence>
<comment type="caution">
    <text evidence="3">The sequence shown here is derived from an EMBL/GenBank/DDBJ whole genome shotgun (WGS) entry which is preliminary data.</text>
</comment>
<feature type="transmembrane region" description="Helical" evidence="2">
    <location>
        <begin position="101"/>
        <end position="124"/>
    </location>
</feature>
<dbReference type="RefSeq" id="WP_210101488.1">
    <property type="nucleotide sequence ID" value="NZ_BAABLK010000027.1"/>
</dbReference>
<feature type="transmembrane region" description="Helical" evidence="2">
    <location>
        <begin position="136"/>
        <end position="153"/>
    </location>
</feature>
<protein>
    <recommendedName>
        <fullName evidence="5">Integral membrane protein</fullName>
    </recommendedName>
</protein>
<proteinExistence type="predicted"/>
<organism evidence="3 4">
    <name type="scientific">Paeniglutamicibacter antarcticus</name>
    <dbReference type="NCBI Taxonomy" id="494023"/>
    <lineage>
        <taxon>Bacteria</taxon>
        <taxon>Bacillati</taxon>
        <taxon>Actinomycetota</taxon>
        <taxon>Actinomycetes</taxon>
        <taxon>Micrococcales</taxon>
        <taxon>Micrococcaceae</taxon>
        <taxon>Paeniglutamicibacter</taxon>
    </lineage>
</organism>
<feature type="region of interest" description="Disordered" evidence="1">
    <location>
        <begin position="1"/>
        <end position="32"/>
    </location>
</feature>
<evidence type="ECO:0000256" key="1">
    <source>
        <dbReference type="SAM" id="MobiDB-lite"/>
    </source>
</evidence>
<keyword evidence="2" id="KW-0812">Transmembrane</keyword>
<keyword evidence="2" id="KW-1133">Transmembrane helix</keyword>
<accession>A0ABP9TL08</accession>
<evidence type="ECO:0000313" key="3">
    <source>
        <dbReference type="EMBL" id="GAA5227286.1"/>
    </source>
</evidence>
<gene>
    <name evidence="3" type="ORF">GCM10025778_18190</name>
</gene>
<keyword evidence="2" id="KW-0472">Membrane</keyword>
<dbReference type="EMBL" id="BAABLK010000027">
    <property type="protein sequence ID" value="GAA5227286.1"/>
    <property type="molecule type" value="Genomic_DNA"/>
</dbReference>
<evidence type="ECO:0000256" key="2">
    <source>
        <dbReference type="SAM" id="Phobius"/>
    </source>
</evidence>
<keyword evidence="4" id="KW-1185">Reference proteome</keyword>
<reference evidence="4" key="1">
    <citation type="journal article" date="2019" name="Int. J. Syst. Evol. Microbiol.">
        <title>The Global Catalogue of Microorganisms (GCM) 10K type strain sequencing project: providing services to taxonomists for standard genome sequencing and annotation.</title>
        <authorList>
            <consortium name="The Broad Institute Genomics Platform"/>
            <consortium name="The Broad Institute Genome Sequencing Center for Infectious Disease"/>
            <person name="Wu L."/>
            <person name="Ma J."/>
        </authorList>
    </citation>
    <scope>NUCLEOTIDE SEQUENCE [LARGE SCALE GENOMIC DNA]</scope>
    <source>
        <strain evidence="4">JCM 18952</strain>
    </source>
</reference>
<sequence length="174" mass="18710">MSEAEKHQVKRSRIVDAASRGKGRKPARSNAGRSSGLGRIIIAVYGVLALSATVRALYQIMLDFSAAPLAYLLSALAGVVYIVATLALASKKPGSWRLSWYAVVFELIGVLVVGMLSFALPALFAHPAVWSHFGSGYGYVPLVLPVIGLWWLARHRMPVEQDVAPTVDPEVPAT</sequence>
<evidence type="ECO:0008006" key="5">
    <source>
        <dbReference type="Google" id="ProtNLM"/>
    </source>
</evidence>
<dbReference type="Proteomes" id="UP001501257">
    <property type="component" value="Unassembled WGS sequence"/>
</dbReference>
<name>A0ABP9TL08_9MICC</name>
<feature type="transmembrane region" description="Helical" evidence="2">
    <location>
        <begin position="70"/>
        <end position="89"/>
    </location>
</feature>
<feature type="transmembrane region" description="Helical" evidence="2">
    <location>
        <begin position="37"/>
        <end position="58"/>
    </location>
</feature>